<evidence type="ECO:0000313" key="3">
    <source>
        <dbReference type="Proteomes" id="UP000192578"/>
    </source>
</evidence>
<comment type="caution">
    <text evidence="2">The sequence shown here is derived from an EMBL/GenBank/DDBJ whole genome shotgun (WGS) entry which is preliminary data.</text>
</comment>
<keyword evidence="3" id="KW-1185">Reference proteome</keyword>
<dbReference type="Proteomes" id="UP000192578">
    <property type="component" value="Unassembled WGS sequence"/>
</dbReference>
<evidence type="ECO:0000256" key="1">
    <source>
        <dbReference type="SAM" id="MobiDB-lite"/>
    </source>
</evidence>
<protein>
    <submittedName>
        <fullName evidence="2">Uncharacterized protein</fullName>
    </submittedName>
</protein>
<gene>
    <name evidence="2" type="ORF">BV898_18811</name>
</gene>
<accession>A0A9X6NIF3</accession>
<feature type="region of interest" description="Disordered" evidence="1">
    <location>
        <begin position="1"/>
        <end position="23"/>
    </location>
</feature>
<sequence length="88" mass="9389">MKSTTPPISAPPSVRGWRASNGLDQKRITHAPGKFYKVSERVSVWIPGSLDPRIALPLPLDESCGIIIGGPTFETAPSEAGGKVHIKN</sequence>
<dbReference type="AlphaFoldDB" id="A0A9X6NIF3"/>
<organism evidence="2 3">
    <name type="scientific">Hypsibius exemplaris</name>
    <name type="common">Freshwater tardigrade</name>
    <dbReference type="NCBI Taxonomy" id="2072580"/>
    <lineage>
        <taxon>Eukaryota</taxon>
        <taxon>Metazoa</taxon>
        <taxon>Ecdysozoa</taxon>
        <taxon>Tardigrada</taxon>
        <taxon>Eutardigrada</taxon>
        <taxon>Parachela</taxon>
        <taxon>Hypsibioidea</taxon>
        <taxon>Hypsibiidae</taxon>
        <taxon>Hypsibius</taxon>
    </lineage>
</organism>
<evidence type="ECO:0000313" key="2">
    <source>
        <dbReference type="EMBL" id="OWA54407.1"/>
    </source>
</evidence>
<proteinExistence type="predicted"/>
<name>A0A9X6NIF3_HYPEX</name>
<dbReference type="EMBL" id="MTYJ01000402">
    <property type="protein sequence ID" value="OWA54407.1"/>
    <property type="molecule type" value="Genomic_DNA"/>
</dbReference>
<reference evidence="3" key="1">
    <citation type="submission" date="2017-01" db="EMBL/GenBank/DDBJ databases">
        <title>Comparative genomics of anhydrobiosis in the tardigrade Hypsibius dujardini.</title>
        <authorList>
            <person name="Yoshida Y."/>
            <person name="Koutsovoulos G."/>
            <person name="Laetsch D."/>
            <person name="Stevens L."/>
            <person name="Kumar S."/>
            <person name="Horikawa D."/>
            <person name="Ishino K."/>
            <person name="Komine S."/>
            <person name="Tomita M."/>
            <person name="Blaxter M."/>
            <person name="Arakawa K."/>
        </authorList>
    </citation>
    <scope>NUCLEOTIDE SEQUENCE [LARGE SCALE GENOMIC DNA]</scope>
    <source>
        <strain evidence="3">Z151</strain>
    </source>
</reference>